<dbReference type="PROSITE" id="PS00022">
    <property type="entry name" value="EGF_1"/>
    <property type="match status" value="1"/>
</dbReference>
<organism evidence="4 5">
    <name type="scientific">Mesorhabditis belari</name>
    <dbReference type="NCBI Taxonomy" id="2138241"/>
    <lineage>
        <taxon>Eukaryota</taxon>
        <taxon>Metazoa</taxon>
        <taxon>Ecdysozoa</taxon>
        <taxon>Nematoda</taxon>
        <taxon>Chromadorea</taxon>
        <taxon>Rhabditida</taxon>
        <taxon>Rhabditina</taxon>
        <taxon>Rhabditomorpha</taxon>
        <taxon>Rhabditoidea</taxon>
        <taxon>Rhabditidae</taxon>
        <taxon>Mesorhabditinae</taxon>
        <taxon>Mesorhabditis</taxon>
    </lineage>
</organism>
<dbReference type="Pfam" id="PF00008">
    <property type="entry name" value="EGF"/>
    <property type="match status" value="1"/>
</dbReference>
<name>A0AAF3F0N8_9BILA</name>
<sequence length="100" mass="10916">MSFCEVNNCFNGGVCILMPPHGNETCICPRGFDGDFCEDGCLLHTAKTLGNGGWALALCLLVLLIILAVLYIRERRTKQCPHAAASTRAAETRQMIEKTT</sequence>
<keyword evidence="2" id="KW-0812">Transmembrane</keyword>
<keyword evidence="2" id="KW-1133">Transmembrane helix</keyword>
<feature type="transmembrane region" description="Helical" evidence="2">
    <location>
        <begin position="52"/>
        <end position="72"/>
    </location>
</feature>
<feature type="disulfide bond" evidence="1">
    <location>
        <begin position="28"/>
        <end position="37"/>
    </location>
</feature>
<dbReference type="Gene3D" id="2.10.25.10">
    <property type="entry name" value="Laminin"/>
    <property type="match status" value="1"/>
</dbReference>
<evidence type="ECO:0000313" key="4">
    <source>
        <dbReference type="Proteomes" id="UP000887575"/>
    </source>
</evidence>
<evidence type="ECO:0000256" key="1">
    <source>
        <dbReference type="PROSITE-ProRule" id="PRU00076"/>
    </source>
</evidence>
<dbReference type="PROSITE" id="PS50026">
    <property type="entry name" value="EGF_3"/>
    <property type="match status" value="1"/>
</dbReference>
<feature type="disulfide bond" evidence="1">
    <location>
        <begin position="9"/>
        <end position="26"/>
    </location>
</feature>
<dbReference type="AlphaFoldDB" id="A0AAF3F0N8"/>
<reference evidence="5" key="1">
    <citation type="submission" date="2024-02" db="UniProtKB">
        <authorList>
            <consortium name="WormBaseParasite"/>
        </authorList>
    </citation>
    <scope>IDENTIFICATION</scope>
</reference>
<keyword evidence="2" id="KW-0472">Membrane</keyword>
<evidence type="ECO:0000256" key="2">
    <source>
        <dbReference type="SAM" id="Phobius"/>
    </source>
</evidence>
<protein>
    <recommendedName>
        <fullName evidence="3">EGF-like domain-containing protein</fullName>
    </recommendedName>
</protein>
<comment type="caution">
    <text evidence="1">Lacks conserved residue(s) required for the propagation of feature annotation.</text>
</comment>
<dbReference type="InterPro" id="IPR000742">
    <property type="entry name" value="EGF"/>
</dbReference>
<dbReference type="WBParaSite" id="MBELARI_LOCUS19449">
    <property type="protein sequence ID" value="MBELARI_LOCUS19449"/>
    <property type="gene ID" value="MBELARI_LOCUS19449"/>
</dbReference>
<dbReference type="SUPFAM" id="SSF57196">
    <property type="entry name" value="EGF/Laminin"/>
    <property type="match status" value="1"/>
</dbReference>
<feature type="domain" description="EGF-like" evidence="3">
    <location>
        <begin position="1"/>
        <end position="38"/>
    </location>
</feature>
<evidence type="ECO:0000313" key="5">
    <source>
        <dbReference type="WBParaSite" id="MBELARI_LOCUS19449"/>
    </source>
</evidence>
<keyword evidence="4" id="KW-1185">Reference proteome</keyword>
<keyword evidence="1" id="KW-0245">EGF-like domain</keyword>
<accession>A0AAF3F0N8</accession>
<dbReference type="Proteomes" id="UP000887575">
    <property type="component" value="Unassembled WGS sequence"/>
</dbReference>
<proteinExistence type="predicted"/>
<evidence type="ECO:0000259" key="3">
    <source>
        <dbReference type="PROSITE" id="PS50026"/>
    </source>
</evidence>
<keyword evidence="1" id="KW-1015">Disulfide bond</keyword>